<comment type="caution">
    <text evidence="2">The sequence shown here is derived from an EMBL/GenBank/DDBJ whole genome shotgun (WGS) entry which is preliminary data.</text>
</comment>
<reference evidence="2 3" key="1">
    <citation type="journal article" date="2021" name="Comput. Struct. Biotechnol. J.">
        <title>De novo genome assembly of the potent medicinal plant Rehmannia glutinosa using nanopore technology.</title>
        <authorList>
            <person name="Ma L."/>
            <person name="Dong C."/>
            <person name="Song C."/>
            <person name="Wang X."/>
            <person name="Zheng X."/>
            <person name="Niu Y."/>
            <person name="Chen S."/>
            <person name="Feng W."/>
        </authorList>
    </citation>
    <scope>NUCLEOTIDE SEQUENCE [LARGE SCALE GENOMIC DNA]</scope>
    <source>
        <strain evidence="2">DH-2019</strain>
    </source>
</reference>
<sequence>MDKSERETRDLMNVESFSQLPLSALLHLPKKRPVGPSGFSAKNSEVTPPPMTTNQISSPKTITTVEKEKRIRKLLIKLPTSQALGGHQNAHKRERQHAKRAHLQSAMGLSDYSLMSYNRLGYSASTLAIGYHSNWNSSSTSTSTPPARIYNGHQQPINGSPLGLWRIPAAHSSSPFRAHSQITNPLMFNSNKDDQIKPLSSGHQGRFGYESKPAGMQDHPSTEYIQEKDDD</sequence>
<keyword evidence="3" id="KW-1185">Reference proteome</keyword>
<feature type="compositionally biased region" description="Polar residues" evidence="1">
    <location>
        <begin position="40"/>
        <end position="57"/>
    </location>
</feature>
<dbReference type="PANTHER" id="PTHR46547:SF7">
    <property type="entry name" value="ZINC FINGER PROTEIN GIS"/>
    <property type="match status" value="1"/>
</dbReference>
<dbReference type="EMBL" id="JABTTQ020000009">
    <property type="protein sequence ID" value="KAK6149242.1"/>
    <property type="molecule type" value="Genomic_DNA"/>
</dbReference>
<feature type="region of interest" description="Disordered" evidence="1">
    <location>
        <begin position="33"/>
        <end position="57"/>
    </location>
</feature>
<organism evidence="2 3">
    <name type="scientific">Rehmannia glutinosa</name>
    <name type="common">Chinese foxglove</name>
    <dbReference type="NCBI Taxonomy" id="99300"/>
    <lineage>
        <taxon>Eukaryota</taxon>
        <taxon>Viridiplantae</taxon>
        <taxon>Streptophyta</taxon>
        <taxon>Embryophyta</taxon>
        <taxon>Tracheophyta</taxon>
        <taxon>Spermatophyta</taxon>
        <taxon>Magnoliopsida</taxon>
        <taxon>eudicotyledons</taxon>
        <taxon>Gunneridae</taxon>
        <taxon>Pentapetalae</taxon>
        <taxon>asterids</taxon>
        <taxon>lamiids</taxon>
        <taxon>Lamiales</taxon>
        <taxon>Orobanchaceae</taxon>
        <taxon>Rehmannieae</taxon>
        <taxon>Rehmannia</taxon>
    </lineage>
</organism>
<gene>
    <name evidence="2" type="ORF">DH2020_016767</name>
</gene>
<protein>
    <submittedName>
        <fullName evidence="2">Uncharacterized protein</fullName>
    </submittedName>
</protein>
<accession>A0ABR0WP81</accession>
<name>A0ABR0WP81_REHGL</name>
<dbReference type="PANTHER" id="PTHR46547">
    <property type="entry name" value="ZINC FINGER PROTEIN GIS"/>
    <property type="match status" value="1"/>
</dbReference>
<dbReference type="Proteomes" id="UP001318860">
    <property type="component" value="Unassembled WGS sequence"/>
</dbReference>
<proteinExistence type="predicted"/>
<evidence type="ECO:0000313" key="2">
    <source>
        <dbReference type="EMBL" id="KAK6149242.1"/>
    </source>
</evidence>
<feature type="region of interest" description="Disordered" evidence="1">
    <location>
        <begin position="186"/>
        <end position="231"/>
    </location>
</feature>
<evidence type="ECO:0000256" key="1">
    <source>
        <dbReference type="SAM" id="MobiDB-lite"/>
    </source>
</evidence>
<evidence type="ECO:0000313" key="3">
    <source>
        <dbReference type="Proteomes" id="UP001318860"/>
    </source>
</evidence>
<dbReference type="InterPro" id="IPR044291">
    <property type="entry name" value="GIS/GIS2/ZFP8"/>
</dbReference>